<dbReference type="InterPro" id="IPR004843">
    <property type="entry name" value="Calcineurin-like_PHP"/>
</dbReference>
<dbReference type="OrthoDB" id="9780884at2"/>
<dbReference type="SUPFAM" id="SSF56300">
    <property type="entry name" value="Metallo-dependent phosphatases"/>
    <property type="match status" value="1"/>
</dbReference>
<dbReference type="CDD" id="cd07385">
    <property type="entry name" value="MPP_YkuE_C"/>
    <property type="match status" value="1"/>
</dbReference>
<dbReference type="KEGG" id="ptaw:DW352_24735"/>
<dbReference type="AlphaFoldDB" id="A0A346A2Q2"/>
<accession>A0A346A2Q2</accession>
<dbReference type="EMBL" id="CP031417">
    <property type="protein sequence ID" value="AXK83449.1"/>
    <property type="molecule type" value="Genomic_DNA"/>
</dbReference>
<proteinExistence type="predicted"/>
<sequence length="306" mass="32873">MSIGDPAAFAPHAAPGVSRRGLLKAGLGVAGVGALVFPGTGAYAALEAANDLVITPYRLTPPGWRAGQRLTISVIADLHAGGPNMGLQRVRQVVDAANALQSDLIVLMGDYFATHRFVTEVVPNEAWSEELGRLRAPFGVYSILGNHDWWHGVKGVREALNRVHVPLMENDAVLLGDPGRRFWLAGLGDQLAHWLGPSRFRGVDDLPGTLKKVTTDDPVLLLVHEPDIFVQVPERVSLTIAGHTHGGQIRLPLVPPLWTPSAYGARFAYGHIVERNRHLIVSGGLGCSQVPLRLGVPPEILHITLG</sequence>
<evidence type="ECO:0000313" key="5">
    <source>
        <dbReference type="Proteomes" id="UP000254889"/>
    </source>
</evidence>
<dbReference type="GO" id="GO:0009245">
    <property type="term" value="P:lipid A biosynthetic process"/>
    <property type="evidence" value="ECO:0007669"/>
    <property type="project" value="TreeGrafter"/>
</dbReference>
<dbReference type="InterPro" id="IPR006311">
    <property type="entry name" value="TAT_signal"/>
</dbReference>
<keyword evidence="2" id="KW-0378">Hydrolase</keyword>
<dbReference type="PANTHER" id="PTHR31302">
    <property type="entry name" value="TRANSMEMBRANE PROTEIN WITH METALLOPHOSPHOESTERASE DOMAIN-RELATED"/>
    <property type="match status" value="1"/>
</dbReference>
<dbReference type="RefSeq" id="WP_115693828.1">
    <property type="nucleotide sequence ID" value="NZ_CP031417.1"/>
</dbReference>
<dbReference type="PROSITE" id="PS51318">
    <property type="entry name" value="TAT"/>
    <property type="match status" value="1"/>
</dbReference>
<dbReference type="Proteomes" id="UP000254889">
    <property type="component" value="Chromosome"/>
</dbReference>
<dbReference type="Pfam" id="PF00149">
    <property type="entry name" value="Metallophos"/>
    <property type="match status" value="1"/>
</dbReference>
<dbReference type="InterPro" id="IPR051158">
    <property type="entry name" value="Metallophosphoesterase_sf"/>
</dbReference>
<evidence type="ECO:0000256" key="1">
    <source>
        <dbReference type="ARBA" id="ARBA00022723"/>
    </source>
</evidence>
<dbReference type="GO" id="GO:0008758">
    <property type="term" value="F:UDP-2,3-diacylglucosamine hydrolase activity"/>
    <property type="evidence" value="ECO:0007669"/>
    <property type="project" value="TreeGrafter"/>
</dbReference>
<evidence type="ECO:0000313" key="4">
    <source>
        <dbReference type="EMBL" id="AXK83449.1"/>
    </source>
</evidence>
<feature type="domain" description="Calcineurin-like phosphoesterase" evidence="3">
    <location>
        <begin position="71"/>
        <end position="246"/>
    </location>
</feature>
<protein>
    <submittedName>
        <fullName evidence="4">Metallophosphoesterase</fullName>
    </submittedName>
</protein>
<evidence type="ECO:0000259" key="3">
    <source>
        <dbReference type="Pfam" id="PF00149"/>
    </source>
</evidence>
<name>A0A346A2Q2_9HYPH</name>
<evidence type="ECO:0000256" key="2">
    <source>
        <dbReference type="ARBA" id="ARBA00022801"/>
    </source>
</evidence>
<keyword evidence="1" id="KW-0479">Metal-binding</keyword>
<keyword evidence="5" id="KW-1185">Reference proteome</keyword>
<organism evidence="4 5">
    <name type="scientific">Pseudolabrys taiwanensis</name>
    <dbReference type="NCBI Taxonomy" id="331696"/>
    <lineage>
        <taxon>Bacteria</taxon>
        <taxon>Pseudomonadati</taxon>
        <taxon>Pseudomonadota</taxon>
        <taxon>Alphaproteobacteria</taxon>
        <taxon>Hyphomicrobiales</taxon>
        <taxon>Xanthobacteraceae</taxon>
        <taxon>Pseudolabrys</taxon>
    </lineage>
</organism>
<gene>
    <name evidence="4" type="ORF">DW352_24735</name>
</gene>
<reference evidence="4 5" key="1">
    <citation type="submission" date="2018-07" db="EMBL/GenBank/DDBJ databases">
        <authorList>
            <person name="Quirk P.G."/>
            <person name="Krulwich T.A."/>
        </authorList>
    </citation>
    <scope>NUCLEOTIDE SEQUENCE [LARGE SCALE GENOMIC DNA]</scope>
    <source>
        <strain evidence="4 5">CC-BB4</strain>
    </source>
</reference>
<dbReference type="Gene3D" id="3.60.21.10">
    <property type="match status" value="1"/>
</dbReference>
<dbReference type="GO" id="GO:0016020">
    <property type="term" value="C:membrane"/>
    <property type="evidence" value="ECO:0007669"/>
    <property type="project" value="GOC"/>
</dbReference>
<dbReference type="PANTHER" id="PTHR31302:SF31">
    <property type="entry name" value="PHOSPHODIESTERASE YAEI"/>
    <property type="match status" value="1"/>
</dbReference>
<dbReference type="InterPro" id="IPR029052">
    <property type="entry name" value="Metallo-depent_PP-like"/>
</dbReference>
<dbReference type="GO" id="GO:0046872">
    <property type="term" value="F:metal ion binding"/>
    <property type="evidence" value="ECO:0007669"/>
    <property type="project" value="UniProtKB-KW"/>
</dbReference>